<gene>
    <name evidence="2" type="ORF">METZ01_LOCUS497000</name>
</gene>
<name>A0A383DI36_9ZZZZ</name>
<keyword evidence="1" id="KW-1133">Transmembrane helix</keyword>
<dbReference type="AlphaFoldDB" id="A0A383DI36"/>
<protein>
    <submittedName>
        <fullName evidence="2">Uncharacterized protein</fullName>
    </submittedName>
</protein>
<keyword evidence="1" id="KW-0812">Transmembrane</keyword>
<feature type="transmembrane region" description="Helical" evidence="1">
    <location>
        <begin position="6"/>
        <end position="31"/>
    </location>
</feature>
<proteinExistence type="predicted"/>
<evidence type="ECO:0000256" key="1">
    <source>
        <dbReference type="SAM" id="Phobius"/>
    </source>
</evidence>
<organism evidence="2">
    <name type="scientific">marine metagenome</name>
    <dbReference type="NCBI Taxonomy" id="408172"/>
    <lineage>
        <taxon>unclassified sequences</taxon>
        <taxon>metagenomes</taxon>
        <taxon>ecological metagenomes</taxon>
    </lineage>
</organism>
<dbReference type="EMBL" id="UINC01217516">
    <property type="protein sequence ID" value="SVE44146.1"/>
    <property type="molecule type" value="Genomic_DNA"/>
</dbReference>
<keyword evidence="1" id="KW-0472">Membrane</keyword>
<evidence type="ECO:0000313" key="2">
    <source>
        <dbReference type="EMBL" id="SVE44146.1"/>
    </source>
</evidence>
<reference evidence="2" key="1">
    <citation type="submission" date="2018-05" db="EMBL/GenBank/DDBJ databases">
        <authorList>
            <person name="Lanie J.A."/>
            <person name="Ng W.-L."/>
            <person name="Kazmierczak K.M."/>
            <person name="Andrzejewski T.M."/>
            <person name="Davidsen T.M."/>
            <person name="Wayne K.J."/>
            <person name="Tettelin H."/>
            <person name="Glass J.I."/>
            <person name="Rusch D."/>
            <person name="Podicherti R."/>
            <person name="Tsui H.-C.T."/>
            <person name="Winkler M.E."/>
        </authorList>
    </citation>
    <scope>NUCLEOTIDE SEQUENCE</scope>
</reference>
<feature type="non-terminal residue" evidence="2">
    <location>
        <position position="106"/>
    </location>
</feature>
<sequence>MDTELTVAIAQILTGTATLVVAIFLAGQLVIQRKVLDRAHVDAERDLVFSAAIRRDNIVFARLSNPLLEETVIKGMSDLSTLDTPTEMHRFQSYIRLLESCLNYDW</sequence>
<accession>A0A383DI36</accession>